<feature type="region of interest" description="Disordered" evidence="1">
    <location>
        <begin position="592"/>
        <end position="611"/>
    </location>
</feature>
<dbReference type="EMBL" id="OZ075121">
    <property type="protein sequence ID" value="CAL4899272.1"/>
    <property type="molecule type" value="Genomic_DNA"/>
</dbReference>
<organism evidence="2 3">
    <name type="scientific">Urochloa decumbens</name>
    <dbReference type="NCBI Taxonomy" id="240449"/>
    <lineage>
        <taxon>Eukaryota</taxon>
        <taxon>Viridiplantae</taxon>
        <taxon>Streptophyta</taxon>
        <taxon>Embryophyta</taxon>
        <taxon>Tracheophyta</taxon>
        <taxon>Spermatophyta</taxon>
        <taxon>Magnoliopsida</taxon>
        <taxon>Liliopsida</taxon>
        <taxon>Poales</taxon>
        <taxon>Poaceae</taxon>
        <taxon>PACMAD clade</taxon>
        <taxon>Panicoideae</taxon>
        <taxon>Panicodae</taxon>
        <taxon>Paniceae</taxon>
        <taxon>Melinidinae</taxon>
        <taxon>Urochloa</taxon>
    </lineage>
</organism>
<protein>
    <submittedName>
        <fullName evidence="2">Uncharacterized protein</fullName>
    </submittedName>
</protein>
<gene>
    <name evidence="2" type="ORF">URODEC1_LOCUS8137</name>
</gene>
<proteinExistence type="predicted"/>
<dbReference type="AlphaFoldDB" id="A0ABC8W189"/>
<dbReference type="PANTHER" id="PTHR33075:SF9">
    <property type="entry name" value="DUF4283 DOMAIN-CONTAINING PROTEIN"/>
    <property type="match status" value="1"/>
</dbReference>
<dbReference type="PANTHER" id="PTHR33075">
    <property type="entry name" value="OS02G0499800 PROTEIN"/>
    <property type="match status" value="1"/>
</dbReference>
<keyword evidence="3" id="KW-1185">Reference proteome</keyword>
<dbReference type="Proteomes" id="UP001497457">
    <property type="component" value="Chromosome 11b"/>
</dbReference>
<name>A0ABC8W189_9POAL</name>
<feature type="region of interest" description="Disordered" evidence="1">
    <location>
        <begin position="692"/>
        <end position="732"/>
    </location>
</feature>
<evidence type="ECO:0000256" key="1">
    <source>
        <dbReference type="SAM" id="MobiDB-lite"/>
    </source>
</evidence>
<evidence type="ECO:0000313" key="3">
    <source>
        <dbReference type="Proteomes" id="UP001497457"/>
    </source>
</evidence>
<feature type="compositionally biased region" description="Basic and acidic residues" evidence="1">
    <location>
        <begin position="711"/>
        <end position="721"/>
    </location>
</feature>
<sequence length="732" mass="79906">MDLSVLDPSHGIRFAAKVRASTGQLVASSQPDELDNFWMIASFSRSRLKLCVSSAAAILQLVANLFCVVELEEHIFKFGVSSKSVGLLVYNLGLFECATFKVFFHLWNEKGLASARSSALSDRGSRFEWVEAGSKKKKKSFVDAVKSNAPLSHSAPTNQQFVPLTGANLIPVGKGVRQSVFSRLDFKNVSDSSLKSRKLRMNSPLGMNSIPAKKQGVSNSNFGGVSGIDLGLRLGQNLSSFNGINSHQETNAKEVTAKEGFQGGLGGVAAQWGLWPDAPVDDAFIGPLPPLQQNNNEVAKNAEGPEQEVEGPEAIPQEEPILEPVINDFDLNMAPAEDLGVIHDEVVQEEEDNIPLVEDVQVIDGTDSSGDSDNAQPPFLMNDMEVEVFIPQENGIPMQFIQDEIQEEELLGNNLQAQNLENLLDEQMAPQEEAPEEAQQYNMNMQLGFVQFQQPKMDPVLAARLLHSQPPVSKQHAVAVRAWAQYLAPGMGAEKVDVPKPWADFFTAMLLNPGNFIWAKNLLSSVAWEFFQTNEKALIPFVLPASCPEGANSACLNAIPFASTDNISLAEGETSPPATRDKKGKELQQDMTSRCTPPEKRGIHISPSTGPWSKALLDRVDMNKKNNAVVDTDLRRSDRNRQQQKGFKHASCIDKSCLGCNSKPPTISPSLIKNLGASFCKIDPAKLTDEMLGKKRKATAPGGKKPAVKKPSKDNDDDAAKGKKNFKRPPKK</sequence>
<feature type="compositionally biased region" description="Basic residues" evidence="1">
    <location>
        <begin position="722"/>
        <end position="732"/>
    </location>
</feature>
<evidence type="ECO:0000313" key="2">
    <source>
        <dbReference type="EMBL" id="CAL4899272.1"/>
    </source>
</evidence>
<reference evidence="2" key="1">
    <citation type="submission" date="2024-10" db="EMBL/GenBank/DDBJ databases">
        <authorList>
            <person name="Ryan C."/>
        </authorList>
    </citation>
    <scope>NUCLEOTIDE SEQUENCE [LARGE SCALE GENOMIC DNA]</scope>
</reference>
<accession>A0ABC8W189</accession>